<dbReference type="GO" id="GO:0004497">
    <property type="term" value="F:monooxygenase activity"/>
    <property type="evidence" value="ECO:0007669"/>
    <property type="project" value="UniProtKB-KW"/>
</dbReference>
<dbReference type="PANTHER" id="PTHR13789">
    <property type="entry name" value="MONOOXYGENASE"/>
    <property type="match status" value="1"/>
</dbReference>
<feature type="domain" description="FAD-binding" evidence="3">
    <location>
        <begin position="2"/>
        <end position="318"/>
    </location>
</feature>
<accession>A0A0K1RF27</accession>
<gene>
    <name evidence="4" type="ORF">AK829_10210</name>
</gene>
<dbReference type="Proteomes" id="UP000060016">
    <property type="component" value="Chromosome"/>
</dbReference>
<dbReference type="STRING" id="156976.AK829_10210"/>
<keyword evidence="1" id="KW-0560">Oxidoreductase</keyword>
<evidence type="ECO:0000313" key="4">
    <source>
        <dbReference type="EMBL" id="AKV59998.1"/>
    </source>
</evidence>
<sequence>MEIAVVGAGIAGLAVAGGLLKRGHDVTIFEADSKIRAGGSGITLGPNALTALDYLGCGEDFRALQQAQPKLYGGQRSQNGRWLSKIAPEITTQSLALDRAELHAILKRHAEGAGLRVGVEVVGVDKQKGALTTKDGKTHTFDLIVGADGIRSAVRAAWPEDPGIEDAGYGTWRGISPKPSEGAVMASESLGVKKRFGIVPLHDDRVYWFAVQSQSPDEQPLSQFESWHSPIAELIATAEEEPQFLPIRELAGDLNTYTRGKVVLIGDAAHAMTPNLGQGACQALEDAAVLVAQLAKHADLNKALGAFDASRRPRTQTFAHQSRTIGKALHAGGPLVTRFRNTMLWCVPNALLAMPVAKLASWRVE</sequence>
<dbReference type="EMBL" id="CP012342">
    <property type="protein sequence ID" value="AKV59998.1"/>
    <property type="molecule type" value="Genomic_DNA"/>
</dbReference>
<dbReference type="GO" id="GO:0071949">
    <property type="term" value="F:FAD binding"/>
    <property type="evidence" value="ECO:0007669"/>
    <property type="project" value="InterPro"/>
</dbReference>
<dbReference type="PRINTS" id="PR00420">
    <property type="entry name" value="RNGMNOXGNASE"/>
</dbReference>
<dbReference type="SUPFAM" id="SSF51905">
    <property type="entry name" value="FAD/NAD(P)-binding domain"/>
    <property type="match status" value="1"/>
</dbReference>
<evidence type="ECO:0000256" key="1">
    <source>
        <dbReference type="ARBA" id="ARBA00023002"/>
    </source>
</evidence>
<dbReference type="PATRIC" id="fig|156976.3.peg.2057"/>
<evidence type="ECO:0000313" key="5">
    <source>
        <dbReference type="Proteomes" id="UP000060016"/>
    </source>
</evidence>
<keyword evidence="5" id="KW-1185">Reference proteome</keyword>
<keyword evidence="2" id="KW-0503">Monooxygenase</keyword>
<dbReference type="Gene3D" id="3.50.50.60">
    <property type="entry name" value="FAD/NAD(P)-binding domain"/>
    <property type="match status" value="1"/>
</dbReference>
<reference evidence="4 5" key="1">
    <citation type="submission" date="2015-08" db="EMBL/GenBank/DDBJ databases">
        <authorList>
            <person name="Babu N.S."/>
            <person name="Beckwith C.J."/>
            <person name="Beseler K.G."/>
            <person name="Brison A."/>
            <person name="Carone J.V."/>
            <person name="Caskin T.P."/>
            <person name="Diamond M."/>
            <person name="Durham M.E."/>
            <person name="Foxe J.M."/>
            <person name="Go M."/>
            <person name="Henderson B.A."/>
            <person name="Jones I.B."/>
            <person name="McGettigan J.A."/>
            <person name="Micheletti S.J."/>
            <person name="Nasrallah M.E."/>
            <person name="Ortiz D."/>
            <person name="Piller C.R."/>
            <person name="Privatt S.R."/>
            <person name="Schneider S.L."/>
            <person name="Sharp S."/>
            <person name="Smith T.C."/>
            <person name="Stanton J.D."/>
            <person name="Ullery H.E."/>
            <person name="Wilson R.J."/>
            <person name="Serrano M.G."/>
            <person name="Buck G."/>
            <person name="Lee V."/>
            <person name="Wang Y."/>
            <person name="Carvalho R."/>
            <person name="Voegtly L."/>
            <person name="Shi R."/>
            <person name="Duckworth R."/>
            <person name="Johnson A."/>
            <person name="Loviza R."/>
            <person name="Walstead R."/>
            <person name="Shah Z."/>
            <person name="Kiflezghi M."/>
            <person name="Wade K."/>
            <person name="Ball S.L."/>
            <person name="Bradley K.W."/>
            <person name="Asai D.J."/>
            <person name="Bowman C.A."/>
            <person name="Russell D.A."/>
            <person name="Pope W.H."/>
            <person name="Jacobs-Sera D."/>
            <person name="Hendrix R.W."/>
            <person name="Hatfull G.F."/>
        </authorList>
    </citation>
    <scope>NUCLEOTIDE SEQUENCE [LARGE SCALE GENOMIC DNA]</scope>
    <source>
        <strain evidence="4 5">PUDD_83A45</strain>
    </source>
</reference>
<dbReference type="KEGG" id="crie:AK829_10210"/>
<dbReference type="InterPro" id="IPR050493">
    <property type="entry name" value="FAD-dep_Monooxygenase_BioMet"/>
</dbReference>
<evidence type="ECO:0000256" key="2">
    <source>
        <dbReference type="ARBA" id="ARBA00023033"/>
    </source>
</evidence>
<dbReference type="AlphaFoldDB" id="A0A0K1RF27"/>
<evidence type="ECO:0000259" key="3">
    <source>
        <dbReference type="Pfam" id="PF01494"/>
    </source>
</evidence>
<organism evidence="4 5">
    <name type="scientific">Corynebacterium riegelii</name>
    <dbReference type="NCBI Taxonomy" id="156976"/>
    <lineage>
        <taxon>Bacteria</taxon>
        <taxon>Bacillati</taxon>
        <taxon>Actinomycetota</taxon>
        <taxon>Actinomycetes</taxon>
        <taxon>Mycobacteriales</taxon>
        <taxon>Corynebacteriaceae</taxon>
        <taxon>Corynebacterium</taxon>
    </lineage>
</organism>
<proteinExistence type="predicted"/>
<dbReference type="Pfam" id="PF01494">
    <property type="entry name" value="FAD_binding_3"/>
    <property type="match status" value="1"/>
</dbReference>
<dbReference type="InterPro" id="IPR036188">
    <property type="entry name" value="FAD/NAD-bd_sf"/>
</dbReference>
<dbReference type="PANTHER" id="PTHR13789:SF309">
    <property type="entry name" value="PUTATIVE (AFU_ORTHOLOGUE AFUA_6G14510)-RELATED"/>
    <property type="match status" value="1"/>
</dbReference>
<name>A0A0K1RF27_9CORY</name>
<protein>
    <recommendedName>
        <fullName evidence="3">FAD-binding domain-containing protein</fullName>
    </recommendedName>
</protein>
<dbReference type="InterPro" id="IPR002938">
    <property type="entry name" value="FAD-bd"/>
</dbReference>